<gene>
    <name evidence="6" type="ORF">GCM10010987_29760</name>
    <name evidence="7" type="ORF">XH86_32570</name>
</gene>
<dbReference type="InterPro" id="IPR002577">
    <property type="entry name" value="HTH_HxlR"/>
</dbReference>
<evidence type="ECO:0000256" key="4">
    <source>
        <dbReference type="SAM" id="MobiDB-lite"/>
    </source>
</evidence>
<reference evidence="6" key="1">
    <citation type="journal article" date="2014" name="Int. J. Syst. Evol. Microbiol.">
        <title>Complete genome sequence of Corynebacterium casei LMG S-19264T (=DSM 44701T), isolated from a smear-ripened cheese.</title>
        <authorList>
            <consortium name="US DOE Joint Genome Institute (JGI-PGF)"/>
            <person name="Walter F."/>
            <person name="Albersmeier A."/>
            <person name="Kalinowski J."/>
            <person name="Ruckert C."/>
        </authorList>
    </citation>
    <scope>NUCLEOTIDE SEQUENCE</scope>
    <source>
        <strain evidence="6">CGMCC 1.15034</strain>
    </source>
</reference>
<dbReference type="PROSITE" id="PS51118">
    <property type="entry name" value="HTH_HXLR"/>
    <property type="match status" value="1"/>
</dbReference>
<dbReference type="OrthoDB" id="8904061at2"/>
<dbReference type="Gene3D" id="1.10.10.10">
    <property type="entry name" value="Winged helix-like DNA-binding domain superfamily/Winged helix DNA-binding domain"/>
    <property type="match status" value="1"/>
</dbReference>
<dbReference type="AlphaFoldDB" id="A0A410VDZ4"/>
<dbReference type="PANTHER" id="PTHR33204">
    <property type="entry name" value="TRANSCRIPTIONAL REGULATOR, MARR FAMILY"/>
    <property type="match status" value="1"/>
</dbReference>
<evidence type="ECO:0000313" key="7">
    <source>
        <dbReference type="EMBL" id="QOZ62948.1"/>
    </source>
</evidence>
<reference evidence="6" key="3">
    <citation type="submission" date="2022-12" db="EMBL/GenBank/DDBJ databases">
        <authorList>
            <person name="Sun Q."/>
            <person name="Zhou Y."/>
        </authorList>
    </citation>
    <scope>NUCLEOTIDE SEQUENCE</scope>
    <source>
        <strain evidence="6">CGMCC 1.15034</strain>
    </source>
</reference>
<evidence type="ECO:0000313" key="9">
    <source>
        <dbReference type="Proteomes" id="UP000625079"/>
    </source>
</evidence>
<keyword evidence="2" id="KW-0238">DNA-binding</keyword>
<dbReference type="Proteomes" id="UP000625079">
    <property type="component" value="Unassembled WGS sequence"/>
</dbReference>
<keyword evidence="8" id="KW-1185">Reference proteome</keyword>
<keyword evidence="3" id="KW-0804">Transcription</keyword>
<protein>
    <submittedName>
        <fullName evidence="6">Transcriptional regulator</fullName>
    </submittedName>
</protein>
<evidence type="ECO:0000256" key="1">
    <source>
        <dbReference type="ARBA" id="ARBA00023015"/>
    </source>
</evidence>
<keyword evidence="1" id="KW-0805">Transcription regulation</keyword>
<sequence>MAKQAGSGDPRVRGSRTGRPIMALLELLGRRWSLRILWELRELPLTSRALRTACDEASPTVLQARLTELREAGFVELGDGGGYGLTALGRELCETFMPLHRFAERWRSSPSPRLRGEGRGEGESPRRR</sequence>
<evidence type="ECO:0000259" key="5">
    <source>
        <dbReference type="PROSITE" id="PS51118"/>
    </source>
</evidence>
<dbReference type="SUPFAM" id="SSF46785">
    <property type="entry name" value="Winged helix' DNA-binding domain"/>
    <property type="match status" value="1"/>
</dbReference>
<feature type="region of interest" description="Disordered" evidence="4">
    <location>
        <begin position="109"/>
        <end position="128"/>
    </location>
</feature>
<dbReference type="Pfam" id="PF01638">
    <property type="entry name" value="HxlR"/>
    <property type="match status" value="1"/>
</dbReference>
<dbReference type="InterPro" id="IPR036390">
    <property type="entry name" value="WH_DNA-bd_sf"/>
</dbReference>
<dbReference type="RefSeq" id="WP_128968519.1">
    <property type="nucleotide sequence ID" value="NZ_BMHC01000005.1"/>
</dbReference>
<dbReference type="EMBL" id="BMHC01000005">
    <property type="protein sequence ID" value="GGI24512.1"/>
    <property type="molecule type" value="Genomic_DNA"/>
</dbReference>
<dbReference type="EMBL" id="CP030057">
    <property type="protein sequence ID" value="QOZ62948.1"/>
    <property type="molecule type" value="Genomic_DNA"/>
</dbReference>
<evidence type="ECO:0000256" key="3">
    <source>
        <dbReference type="ARBA" id="ARBA00023163"/>
    </source>
</evidence>
<feature type="compositionally biased region" description="Basic and acidic residues" evidence="4">
    <location>
        <begin position="114"/>
        <end position="128"/>
    </location>
</feature>
<organism evidence="6 9">
    <name type="scientific">Bradyrhizobium guangdongense</name>
    <dbReference type="NCBI Taxonomy" id="1325090"/>
    <lineage>
        <taxon>Bacteria</taxon>
        <taxon>Pseudomonadati</taxon>
        <taxon>Pseudomonadota</taxon>
        <taxon>Alphaproteobacteria</taxon>
        <taxon>Hyphomicrobiales</taxon>
        <taxon>Nitrobacteraceae</taxon>
        <taxon>Bradyrhizobium</taxon>
    </lineage>
</organism>
<dbReference type="GO" id="GO:0003677">
    <property type="term" value="F:DNA binding"/>
    <property type="evidence" value="ECO:0007669"/>
    <property type="project" value="UniProtKB-KW"/>
</dbReference>
<evidence type="ECO:0000313" key="6">
    <source>
        <dbReference type="EMBL" id="GGI24512.1"/>
    </source>
</evidence>
<dbReference type="PANTHER" id="PTHR33204:SF37">
    <property type="entry name" value="HTH-TYPE TRANSCRIPTIONAL REGULATOR YODB"/>
    <property type="match status" value="1"/>
</dbReference>
<dbReference type="InterPro" id="IPR036388">
    <property type="entry name" value="WH-like_DNA-bd_sf"/>
</dbReference>
<accession>A0A410VDZ4</accession>
<evidence type="ECO:0000256" key="2">
    <source>
        <dbReference type="ARBA" id="ARBA00023125"/>
    </source>
</evidence>
<feature type="domain" description="HTH hxlR-type" evidence="5">
    <location>
        <begin position="19"/>
        <end position="111"/>
    </location>
</feature>
<reference evidence="7 8" key="2">
    <citation type="submission" date="2018-06" db="EMBL/GenBank/DDBJ databases">
        <title>Comparative genomics of rhizobia nodulating Arachis hypogaea in China.</title>
        <authorList>
            <person name="Li Y."/>
        </authorList>
    </citation>
    <scope>NUCLEOTIDE SEQUENCE [LARGE SCALE GENOMIC DNA]</scope>
    <source>
        <strain evidence="7 8">CCBAU 51658</strain>
    </source>
</reference>
<dbReference type="Proteomes" id="UP000593880">
    <property type="component" value="Chromosome"/>
</dbReference>
<name>A0A410VDZ4_9BRAD</name>
<evidence type="ECO:0000313" key="8">
    <source>
        <dbReference type="Proteomes" id="UP000593880"/>
    </source>
</evidence>
<proteinExistence type="predicted"/>